<dbReference type="InterPro" id="IPR012347">
    <property type="entry name" value="Ferritin-like"/>
</dbReference>
<gene>
    <name evidence="2" type="ORF">CBI38_17720</name>
</gene>
<dbReference type="CDD" id="cd00657">
    <property type="entry name" value="Ferritin_like"/>
    <property type="match status" value="1"/>
</dbReference>
<evidence type="ECO:0000313" key="3">
    <source>
        <dbReference type="Proteomes" id="UP000245711"/>
    </source>
</evidence>
<dbReference type="OrthoDB" id="5192349at2"/>
<dbReference type="RefSeq" id="WP_109330839.1">
    <property type="nucleotide sequence ID" value="NZ_CP021354.1"/>
</dbReference>
<evidence type="ECO:0000313" key="2">
    <source>
        <dbReference type="EMBL" id="AWK73121.1"/>
    </source>
</evidence>
<proteinExistence type="predicted"/>
<dbReference type="Pfam" id="PF14530">
    <property type="entry name" value="DUF4439"/>
    <property type="match status" value="1"/>
</dbReference>
<name>A0A2S2BWV6_9NOCA</name>
<dbReference type="EMBL" id="CP021354">
    <property type="protein sequence ID" value="AWK73121.1"/>
    <property type="molecule type" value="Genomic_DNA"/>
</dbReference>
<organism evidence="2 3">
    <name type="scientific">Rhodococcus oxybenzonivorans</name>
    <dbReference type="NCBI Taxonomy" id="1990687"/>
    <lineage>
        <taxon>Bacteria</taxon>
        <taxon>Bacillati</taxon>
        <taxon>Actinomycetota</taxon>
        <taxon>Actinomycetes</taxon>
        <taxon>Mycobacteriales</taxon>
        <taxon>Nocardiaceae</taxon>
        <taxon>Rhodococcus</taxon>
    </lineage>
</organism>
<evidence type="ECO:0000259" key="1">
    <source>
        <dbReference type="Pfam" id="PF14530"/>
    </source>
</evidence>
<reference evidence="2 3" key="1">
    <citation type="submission" date="2017-05" db="EMBL/GenBank/DDBJ databases">
        <title>Isolation of Rhodococcus sp. S2-17 biodegrading of BP-3.</title>
        <authorList>
            <person name="Lee Y."/>
            <person name="Kim K.H."/>
            <person name="Chun B.H."/>
            <person name="Jung H.S."/>
            <person name="Jeon C.O."/>
        </authorList>
    </citation>
    <scope>NUCLEOTIDE SEQUENCE [LARGE SCALE GENOMIC DNA]</scope>
    <source>
        <strain evidence="2 3">S2-17</strain>
    </source>
</reference>
<dbReference type="InterPro" id="IPR029447">
    <property type="entry name" value="DUF4439"/>
</dbReference>
<accession>A0A2S2BWV6</accession>
<dbReference type="AlphaFoldDB" id="A0A2S2BWV6"/>
<feature type="domain" description="DUF4439" evidence="1">
    <location>
        <begin position="12"/>
        <end position="146"/>
    </location>
</feature>
<keyword evidence="3" id="KW-1185">Reference proteome</keyword>
<sequence>MTAPTESEGRSLADALAAEHAAVFAYGVVAAFSNPVRADQVAAGAAGHRARRDALVDTLTAAELTAPAAEAGYTLPFPVTDPVSAAQLAARVEADTAIAWRAVVEHGETEDTRSLGVAGLTESAIREAGWRLALGTDPTTAVFPGQP</sequence>
<dbReference type="InterPro" id="IPR009078">
    <property type="entry name" value="Ferritin-like_SF"/>
</dbReference>
<protein>
    <recommendedName>
        <fullName evidence="1">DUF4439 domain-containing protein</fullName>
    </recommendedName>
</protein>
<dbReference type="Proteomes" id="UP000245711">
    <property type="component" value="Chromosome"/>
</dbReference>
<dbReference type="Gene3D" id="1.20.1260.10">
    <property type="match status" value="1"/>
</dbReference>
<dbReference type="SUPFAM" id="SSF47240">
    <property type="entry name" value="Ferritin-like"/>
    <property type="match status" value="1"/>
</dbReference>
<dbReference type="KEGG" id="roz:CBI38_17720"/>